<gene>
    <name evidence="2" type="ORF">CGZ94_19305</name>
</gene>
<feature type="transmembrane region" description="Helical" evidence="1">
    <location>
        <begin position="74"/>
        <end position="95"/>
    </location>
</feature>
<dbReference type="EMBL" id="NMVO01000018">
    <property type="protein sequence ID" value="OYO08669.1"/>
    <property type="molecule type" value="Genomic_DNA"/>
</dbReference>
<comment type="caution">
    <text evidence="2">The sequence shown here is derived from an EMBL/GenBank/DDBJ whole genome shotgun (WGS) entry which is preliminary data.</text>
</comment>
<keyword evidence="1" id="KW-1133">Transmembrane helix</keyword>
<dbReference type="InterPro" id="IPR022062">
    <property type="entry name" value="DUF3618"/>
</dbReference>
<evidence type="ECO:0008006" key="4">
    <source>
        <dbReference type="Google" id="ProtNLM"/>
    </source>
</evidence>
<proteinExistence type="predicted"/>
<dbReference type="AlphaFoldDB" id="A0A255FYB7"/>
<reference evidence="2 3" key="1">
    <citation type="submission" date="2017-07" db="EMBL/GenBank/DDBJ databases">
        <title>Draft whole genome sequences of clinical Proprionibacteriaceae strains.</title>
        <authorList>
            <person name="Bernier A.-M."/>
            <person name="Bernard K."/>
            <person name="Domingo M.-C."/>
        </authorList>
    </citation>
    <scope>NUCLEOTIDE SEQUENCE [LARGE SCALE GENOMIC DNA]</scope>
    <source>
        <strain evidence="2 3">NML 030167</strain>
    </source>
</reference>
<dbReference type="Pfam" id="PF12277">
    <property type="entry name" value="DUF3618"/>
    <property type="match status" value="1"/>
</dbReference>
<accession>A0A255FYB7</accession>
<name>A0A255FYB7_9ACTN</name>
<sequence>MADQNSRSRSQIEADLAAARTRLSANLERLIDEVHPTNVKRRQVEGFKSFVQGEFDNAKDQVQTASGKWRLDRIAMIAGSVAGFVALMAITRAVVRRAQRDGDS</sequence>
<dbReference type="OrthoDB" id="3728653at2"/>
<organism evidence="2 3">
    <name type="scientific">Enemella evansiae</name>
    <dbReference type="NCBI Taxonomy" id="2016499"/>
    <lineage>
        <taxon>Bacteria</taxon>
        <taxon>Bacillati</taxon>
        <taxon>Actinomycetota</taxon>
        <taxon>Actinomycetes</taxon>
        <taxon>Propionibacteriales</taxon>
        <taxon>Propionibacteriaceae</taxon>
        <taxon>Enemella</taxon>
    </lineage>
</organism>
<dbReference type="RefSeq" id="WP_094355814.1">
    <property type="nucleotide sequence ID" value="NZ_NMVK01000004.1"/>
</dbReference>
<evidence type="ECO:0000313" key="3">
    <source>
        <dbReference type="Proteomes" id="UP000215896"/>
    </source>
</evidence>
<keyword evidence="3" id="KW-1185">Reference proteome</keyword>
<evidence type="ECO:0000256" key="1">
    <source>
        <dbReference type="SAM" id="Phobius"/>
    </source>
</evidence>
<evidence type="ECO:0000313" key="2">
    <source>
        <dbReference type="EMBL" id="OYO08669.1"/>
    </source>
</evidence>
<keyword evidence="1" id="KW-0812">Transmembrane</keyword>
<dbReference type="Proteomes" id="UP000215896">
    <property type="component" value="Unassembled WGS sequence"/>
</dbReference>
<keyword evidence="1" id="KW-0472">Membrane</keyword>
<protein>
    <recommendedName>
        <fullName evidence="4">DUF3618 domain-containing protein</fullName>
    </recommendedName>
</protein>